<evidence type="ECO:0008006" key="11">
    <source>
        <dbReference type="Google" id="ProtNLM"/>
    </source>
</evidence>
<evidence type="ECO:0000256" key="8">
    <source>
        <dbReference type="SAM" id="Phobius"/>
    </source>
</evidence>
<feature type="transmembrane region" description="Helical" evidence="8">
    <location>
        <begin position="58"/>
        <end position="82"/>
    </location>
</feature>
<evidence type="ECO:0000256" key="7">
    <source>
        <dbReference type="ARBA" id="ARBA00023136"/>
    </source>
</evidence>
<keyword evidence="10" id="KW-1185">Reference proteome</keyword>
<dbReference type="HAMAP" id="MF_03230">
    <property type="entry name" value="FITM2"/>
    <property type="match status" value="1"/>
</dbReference>
<keyword evidence="7 8" id="KW-0472">Membrane</keyword>
<dbReference type="EMBL" id="WNYA01000006">
    <property type="protein sequence ID" value="KAG8566876.1"/>
    <property type="molecule type" value="Genomic_DNA"/>
</dbReference>
<protein>
    <recommendedName>
        <fullName evidence="11">Fat storage-inducing transmembrane protein 2</fullName>
    </recommendedName>
</protein>
<dbReference type="PANTHER" id="PTHR23129">
    <property type="entry name" value="ACYL-COENZYME A DIPHOSPHATASE FITM2"/>
    <property type="match status" value="1"/>
</dbReference>
<dbReference type="InterPro" id="IPR046401">
    <property type="entry name" value="FITM1/2"/>
</dbReference>
<feature type="transmembrane region" description="Helical" evidence="8">
    <location>
        <begin position="157"/>
        <end position="176"/>
    </location>
</feature>
<evidence type="ECO:0000256" key="1">
    <source>
        <dbReference type="ARBA" id="ARBA00004477"/>
    </source>
</evidence>
<accession>A0AAV7B082</accession>
<keyword evidence="4" id="KW-0256">Endoplasmic reticulum</keyword>
<sequence length="260" mass="29929">MEHLEAFASWTRKSCFNEVSRRHAAWGLAVISLVGSLVKEQWPLPDSYFNNKKNVLNVYFVKVSWGWTFLCLLPFIALTSYVATRSLGTVFRRLGALLVGSMIWFTCTKFFILIENATGTCYNSSALLDIRPGFTDKRSCISSGGFWDGFDISGHSFLLPYCTLMILEEAAVAHFVRFEKSWQKHLINFLTLSLAFLIFVWIFMFFCTSIYFHDFSQKLLGTSFGILGWYVTYKQWYLMPYSPGLPLRSANKEGKRGYNK</sequence>
<dbReference type="GO" id="GO:0034389">
    <property type="term" value="P:lipid droplet organization"/>
    <property type="evidence" value="ECO:0007669"/>
    <property type="project" value="InterPro"/>
</dbReference>
<evidence type="ECO:0000313" key="10">
    <source>
        <dbReference type="Proteomes" id="UP000824782"/>
    </source>
</evidence>
<evidence type="ECO:0000256" key="4">
    <source>
        <dbReference type="ARBA" id="ARBA00022824"/>
    </source>
</evidence>
<comment type="caution">
    <text evidence="9">The sequence shown here is derived from an EMBL/GenBank/DDBJ whole genome shotgun (WGS) entry which is preliminary data.</text>
</comment>
<evidence type="ECO:0000256" key="6">
    <source>
        <dbReference type="ARBA" id="ARBA00023098"/>
    </source>
</evidence>
<evidence type="ECO:0000256" key="3">
    <source>
        <dbReference type="ARBA" id="ARBA00022801"/>
    </source>
</evidence>
<evidence type="ECO:0000256" key="2">
    <source>
        <dbReference type="ARBA" id="ARBA00022692"/>
    </source>
</evidence>
<proteinExistence type="inferred from homology"/>
<comment type="subcellular location">
    <subcellularLocation>
        <location evidence="1">Endoplasmic reticulum membrane</location>
        <topology evidence="1">Multi-pass membrane protein</topology>
    </subcellularLocation>
</comment>
<keyword evidence="6" id="KW-0443">Lipid metabolism</keyword>
<evidence type="ECO:0000256" key="5">
    <source>
        <dbReference type="ARBA" id="ARBA00022989"/>
    </source>
</evidence>
<dbReference type="PANTHER" id="PTHR23129:SF1">
    <property type="entry name" value="ACYL-COENZYME A DIPHOSPHATASE FITM2"/>
    <property type="match status" value="1"/>
</dbReference>
<dbReference type="Proteomes" id="UP000824782">
    <property type="component" value="Unassembled WGS sequence"/>
</dbReference>
<keyword evidence="2 8" id="KW-0812">Transmembrane</keyword>
<name>A0AAV7B082_ENGPU</name>
<dbReference type="GO" id="GO:0010945">
    <property type="term" value="F:coenzyme A diphosphatase activity"/>
    <property type="evidence" value="ECO:0007669"/>
    <property type="project" value="InterPro"/>
</dbReference>
<dbReference type="InterPro" id="IPR019388">
    <property type="entry name" value="FIT"/>
</dbReference>
<dbReference type="GO" id="GO:0019915">
    <property type="term" value="P:lipid storage"/>
    <property type="evidence" value="ECO:0007669"/>
    <property type="project" value="InterPro"/>
</dbReference>
<dbReference type="AlphaFoldDB" id="A0AAV7B082"/>
<gene>
    <name evidence="9" type="ORF">GDO81_013402</name>
</gene>
<feature type="transmembrane region" description="Helical" evidence="8">
    <location>
        <begin position="94"/>
        <end position="114"/>
    </location>
</feature>
<reference evidence="9" key="1">
    <citation type="thesis" date="2020" institute="ProQuest LLC" country="789 East Eisenhower Parkway, Ann Arbor, MI, USA">
        <title>Comparative Genomics and Chromosome Evolution.</title>
        <authorList>
            <person name="Mudd A.B."/>
        </authorList>
    </citation>
    <scope>NUCLEOTIDE SEQUENCE</scope>
    <source>
        <strain evidence="9">237g6f4</strain>
        <tissue evidence="9">Blood</tissue>
    </source>
</reference>
<dbReference type="GO" id="GO:0005789">
    <property type="term" value="C:endoplasmic reticulum membrane"/>
    <property type="evidence" value="ECO:0007669"/>
    <property type="project" value="UniProtKB-SubCell"/>
</dbReference>
<organism evidence="9 10">
    <name type="scientific">Engystomops pustulosus</name>
    <name type="common">Tungara frog</name>
    <name type="synonym">Physalaemus pustulosus</name>
    <dbReference type="NCBI Taxonomy" id="76066"/>
    <lineage>
        <taxon>Eukaryota</taxon>
        <taxon>Metazoa</taxon>
        <taxon>Chordata</taxon>
        <taxon>Craniata</taxon>
        <taxon>Vertebrata</taxon>
        <taxon>Euteleostomi</taxon>
        <taxon>Amphibia</taxon>
        <taxon>Batrachia</taxon>
        <taxon>Anura</taxon>
        <taxon>Neobatrachia</taxon>
        <taxon>Hyloidea</taxon>
        <taxon>Leptodactylidae</taxon>
        <taxon>Leiuperinae</taxon>
        <taxon>Engystomops</taxon>
    </lineage>
</organism>
<dbReference type="GO" id="GO:0008654">
    <property type="term" value="P:phospholipid biosynthetic process"/>
    <property type="evidence" value="ECO:0007669"/>
    <property type="project" value="TreeGrafter"/>
</dbReference>
<dbReference type="Pfam" id="PF10261">
    <property type="entry name" value="FIT"/>
    <property type="match status" value="2"/>
</dbReference>
<keyword evidence="5 8" id="KW-1133">Transmembrane helix</keyword>
<keyword evidence="3" id="KW-0378">Hydrolase</keyword>
<evidence type="ECO:0000313" key="9">
    <source>
        <dbReference type="EMBL" id="KAG8566876.1"/>
    </source>
</evidence>
<feature type="transmembrane region" description="Helical" evidence="8">
    <location>
        <begin position="188"/>
        <end position="213"/>
    </location>
</feature>